<gene>
    <name evidence="1" type="ordered locus">G5S_0028</name>
</gene>
<dbReference type="AlphaFoldDB" id="A0AA34WHH4"/>
<reference evidence="1 2" key="1">
    <citation type="journal article" date="2011" name="J. Bacteriol.">
        <title>Genome sequence of the obligate intracellular animal pathogen Chlamydia pecorum E58.</title>
        <authorList>
            <person name="Mojica S."/>
            <person name="Huot Creasy H."/>
            <person name="Daugherty S."/>
            <person name="Read T.D."/>
            <person name="Kim T."/>
            <person name="Kaltenboeck B."/>
            <person name="Bavoil P."/>
            <person name="Myers G.S."/>
        </authorList>
    </citation>
    <scope>NUCLEOTIDE SEQUENCE [LARGE SCALE GENOMIC DNA]</scope>
    <source>
        <strain evidence="1 2">E58</strain>
    </source>
</reference>
<keyword evidence="2" id="KW-1185">Reference proteome</keyword>
<accession>A0AA34WHH4</accession>
<evidence type="ECO:0000313" key="1">
    <source>
        <dbReference type="EMBL" id="AEB41063.1"/>
    </source>
</evidence>
<sequence>MDIESCNMTAMQKWIADFLFMVMDSETTFVDAGMIGVVGGVTVI</sequence>
<name>A0AA34WHH4_CHLPE</name>
<dbReference type="EMBL" id="CP002608">
    <property type="protein sequence ID" value="AEB41063.1"/>
    <property type="molecule type" value="Genomic_DNA"/>
</dbReference>
<evidence type="ECO:0000313" key="2">
    <source>
        <dbReference type="Proteomes" id="UP000008305"/>
    </source>
</evidence>
<protein>
    <submittedName>
        <fullName evidence="1">Uncharacterized protein</fullName>
    </submittedName>
</protein>
<dbReference type="KEGG" id="cpm:G5S_0028"/>
<organism evidence="1 2">
    <name type="scientific">Chlamydia pecorum (strain ATCC VR-628 / DSM 29919 / E58)</name>
    <name type="common">Chlamydophila pecorum</name>
    <dbReference type="NCBI Taxonomy" id="331635"/>
    <lineage>
        <taxon>Bacteria</taxon>
        <taxon>Pseudomonadati</taxon>
        <taxon>Chlamydiota</taxon>
        <taxon>Chlamydiia</taxon>
        <taxon>Chlamydiales</taxon>
        <taxon>Chlamydiaceae</taxon>
        <taxon>Chlamydia/Chlamydophila group</taxon>
        <taxon>Chlamydia</taxon>
    </lineage>
</organism>
<dbReference type="Proteomes" id="UP000008305">
    <property type="component" value="Chromosome"/>
</dbReference>
<proteinExistence type="predicted"/>